<dbReference type="EMBL" id="QVLV01000037">
    <property type="protein sequence ID" value="RGE55771.1"/>
    <property type="molecule type" value="Genomic_DNA"/>
</dbReference>
<keyword evidence="1" id="KW-1133">Transmembrane helix</keyword>
<proteinExistence type="predicted"/>
<reference evidence="2 3" key="1">
    <citation type="submission" date="2018-08" db="EMBL/GenBank/DDBJ databases">
        <title>A genome reference for cultivated species of the human gut microbiota.</title>
        <authorList>
            <person name="Zou Y."/>
            <person name="Xue W."/>
            <person name="Luo G."/>
        </authorList>
    </citation>
    <scope>NUCLEOTIDE SEQUENCE [LARGE SCALE GENOMIC DNA]</scope>
    <source>
        <strain evidence="2 3">TF05-5AC</strain>
    </source>
</reference>
<keyword evidence="1" id="KW-0472">Membrane</keyword>
<feature type="transmembrane region" description="Helical" evidence="1">
    <location>
        <begin position="20"/>
        <end position="42"/>
    </location>
</feature>
<dbReference type="Proteomes" id="UP000260812">
    <property type="component" value="Unassembled WGS sequence"/>
</dbReference>
<evidence type="ECO:0000313" key="2">
    <source>
        <dbReference type="EMBL" id="RGE55771.1"/>
    </source>
</evidence>
<protein>
    <submittedName>
        <fullName evidence="2">Uncharacterized protein</fullName>
    </submittedName>
</protein>
<evidence type="ECO:0000256" key="1">
    <source>
        <dbReference type="SAM" id="Phobius"/>
    </source>
</evidence>
<name>A0A3E3HVB3_9FIRM</name>
<keyword evidence="1" id="KW-0812">Transmembrane</keyword>
<dbReference type="RefSeq" id="WP_117545865.1">
    <property type="nucleotide sequence ID" value="NZ_QVLV01000037.1"/>
</dbReference>
<sequence length="197" mass="22670">MRKKISYILEKRQGQTMILVIGIMFLFMALSLTILLSASAMMGSTRQNAISTRCRMAASTFSQILGEEIRKEKWTEDSLAYMMAGMIKEDCENAGTFQYCADVQEKRVSWVYTPMTSGKPVGEVLNGYDIEVRFYWGNMNKKLEDIQTAIMNGETDSDKFSDLFLYTEVTCSRGKESWKVKQQYQIIVNADNEWLFQ</sequence>
<keyword evidence="3" id="KW-1185">Reference proteome</keyword>
<comment type="caution">
    <text evidence="2">The sequence shown here is derived from an EMBL/GenBank/DDBJ whole genome shotgun (WGS) entry which is preliminary data.</text>
</comment>
<gene>
    <name evidence="2" type="ORF">DXC51_27580</name>
</gene>
<organism evidence="2 3">
    <name type="scientific">Eisenbergiella massiliensis</name>
    <dbReference type="NCBI Taxonomy" id="1720294"/>
    <lineage>
        <taxon>Bacteria</taxon>
        <taxon>Bacillati</taxon>
        <taxon>Bacillota</taxon>
        <taxon>Clostridia</taxon>
        <taxon>Lachnospirales</taxon>
        <taxon>Lachnospiraceae</taxon>
        <taxon>Eisenbergiella</taxon>
    </lineage>
</organism>
<evidence type="ECO:0000313" key="3">
    <source>
        <dbReference type="Proteomes" id="UP000260812"/>
    </source>
</evidence>
<dbReference type="GeneID" id="97990511"/>
<accession>A0A3E3HVB3</accession>
<dbReference type="AlphaFoldDB" id="A0A3E3HVB3"/>